<evidence type="ECO:0000256" key="1">
    <source>
        <dbReference type="SAM" id="MobiDB-lite"/>
    </source>
</evidence>
<keyword evidence="3" id="KW-1185">Reference proteome</keyword>
<dbReference type="RefSeq" id="WP_129610001.1">
    <property type="nucleotide sequence ID" value="NZ_UWOC01000161.1"/>
</dbReference>
<evidence type="ECO:0000313" key="2">
    <source>
        <dbReference type="EMBL" id="VCU10101.1"/>
    </source>
</evidence>
<dbReference type="EMBL" id="UWOC01000161">
    <property type="protein sequence ID" value="VCU10101.1"/>
    <property type="molecule type" value="Genomic_DNA"/>
</dbReference>
<feature type="region of interest" description="Disordered" evidence="1">
    <location>
        <begin position="57"/>
        <end position="82"/>
    </location>
</feature>
<comment type="caution">
    <text evidence="2">The sequence shown here is derived from an EMBL/GenBank/DDBJ whole genome shotgun (WGS) entry which is preliminary data.</text>
</comment>
<proteinExistence type="predicted"/>
<gene>
    <name evidence="2" type="ORF">RHODGE_RHODGE_03287</name>
</gene>
<dbReference type="Proteomes" id="UP000289200">
    <property type="component" value="Unassembled WGS sequence"/>
</dbReference>
<name>A0A3S4FE76_9BRAD</name>
<dbReference type="AlphaFoldDB" id="A0A3S4FE76"/>
<reference evidence="3" key="1">
    <citation type="submission" date="2018-10" db="EMBL/GenBank/DDBJ databases">
        <authorList>
            <person name="Peiro R."/>
            <person name="Begona"/>
            <person name="Cbmso G."/>
            <person name="Lopez M."/>
            <person name="Gonzalez S."/>
            <person name="Sacristan E."/>
            <person name="Castillo E."/>
        </authorList>
    </citation>
    <scope>NUCLEOTIDE SEQUENCE [LARGE SCALE GENOMIC DNA]</scope>
</reference>
<evidence type="ECO:0000313" key="3">
    <source>
        <dbReference type="Proteomes" id="UP000289200"/>
    </source>
</evidence>
<sequence length="82" mass="9013">MDSAYIDGARALKRLVRAIDWATDQFDWETALCTKMVKDARRRADLALERIAKAEGRSLPSETTKATKLAEPSLADEGSSDG</sequence>
<protein>
    <submittedName>
        <fullName evidence="2">Uncharacterized protein</fullName>
    </submittedName>
</protein>
<accession>A0A3S4FE76</accession>
<organism evidence="2 3">
    <name type="scientific">Rhodoplanes serenus</name>
    <dbReference type="NCBI Taxonomy" id="200615"/>
    <lineage>
        <taxon>Bacteria</taxon>
        <taxon>Pseudomonadati</taxon>
        <taxon>Pseudomonadota</taxon>
        <taxon>Alphaproteobacteria</taxon>
        <taxon>Hyphomicrobiales</taxon>
        <taxon>Nitrobacteraceae</taxon>
        <taxon>Rhodoplanes</taxon>
    </lineage>
</organism>